<dbReference type="Pfam" id="PF00005">
    <property type="entry name" value="ABC_tran"/>
    <property type="match status" value="1"/>
</dbReference>
<evidence type="ECO:0000256" key="1">
    <source>
        <dbReference type="ARBA" id="ARBA00004127"/>
    </source>
</evidence>
<organism evidence="6">
    <name type="scientific">Oppiella nova</name>
    <dbReference type="NCBI Taxonomy" id="334625"/>
    <lineage>
        <taxon>Eukaryota</taxon>
        <taxon>Metazoa</taxon>
        <taxon>Ecdysozoa</taxon>
        <taxon>Arthropoda</taxon>
        <taxon>Chelicerata</taxon>
        <taxon>Arachnida</taxon>
        <taxon>Acari</taxon>
        <taxon>Acariformes</taxon>
        <taxon>Sarcoptiformes</taxon>
        <taxon>Oribatida</taxon>
        <taxon>Brachypylina</taxon>
        <taxon>Oppioidea</taxon>
        <taxon>Oppiidae</taxon>
        <taxon>Oppiella</taxon>
    </lineage>
</organism>
<keyword evidence="3" id="KW-0547">Nucleotide-binding</keyword>
<dbReference type="InterPro" id="IPR050173">
    <property type="entry name" value="ABC_transporter_C-like"/>
</dbReference>
<dbReference type="EMBL" id="OC949907">
    <property type="protein sequence ID" value="CAD7663910.1"/>
    <property type="molecule type" value="Genomic_DNA"/>
</dbReference>
<dbReference type="InterPro" id="IPR027417">
    <property type="entry name" value="P-loop_NTPase"/>
</dbReference>
<keyword evidence="2" id="KW-0677">Repeat</keyword>
<dbReference type="PANTHER" id="PTHR24223:SF443">
    <property type="entry name" value="MULTIDRUG-RESISTANCE LIKE PROTEIN 1, ISOFORM I"/>
    <property type="match status" value="1"/>
</dbReference>
<dbReference type="GO" id="GO:0016020">
    <property type="term" value="C:membrane"/>
    <property type="evidence" value="ECO:0007669"/>
    <property type="project" value="TreeGrafter"/>
</dbReference>
<evidence type="ECO:0000256" key="4">
    <source>
        <dbReference type="ARBA" id="ARBA00022840"/>
    </source>
</evidence>
<gene>
    <name evidence="6" type="ORF">ONB1V03_LOCUS20468</name>
</gene>
<dbReference type="InterPro" id="IPR003439">
    <property type="entry name" value="ABC_transporter-like_ATP-bd"/>
</dbReference>
<feature type="domain" description="ABC transporter" evidence="5">
    <location>
        <begin position="55"/>
        <end position="123"/>
    </location>
</feature>
<evidence type="ECO:0000259" key="5">
    <source>
        <dbReference type="Pfam" id="PF00005"/>
    </source>
</evidence>
<dbReference type="SUPFAM" id="SSF52540">
    <property type="entry name" value="P-loop containing nucleoside triphosphate hydrolases"/>
    <property type="match status" value="1"/>
</dbReference>
<dbReference type="OrthoDB" id="10065830at2759"/>
<dbReference type="Gene3D" id="3.40.50.300">
    <property type="entry name" value="P-loop containing nucleotide triphosphate hydrolases"/>
    <property type="match status" value="1"/>
</dbReference>
<dbReference type="PANTHER" id="PTHR24223">
    <property type="entry name" value="ATP-BINDING CASSETTE SUB-FAMILY C"/>
    <property type="match status" value="1"/>
</dbReference>
<feature type="non-terminal residue" evidence="6">
    <location>
        <position position="152"/>
    </location>
</feature>
<keyword evidence="7" id="KW-1185">Reference proteome</keyword>
<dbReference type="GO" id="GO:0012505">
    <property type="term" value="C:endomembrane system"/>
    <property type="evidence" value="ECO:0007669"/>
    <property type="project" value="UniProtKB-SubCell"/>
</dbReference>
<dbReference type="Proteomes" id="UP000728032">
    <property type="component" value="Unassembled WGS sequence"/>
</dbReference>
<accession>A0A7R9R024</accession>
<dbReference type="AlphaFoldDB" id="A0A7R9R024"/>
<sequence>MNTTKQDRLWTQLLEWRDKRVMAINEILNNIKVSVLSFTAFTFSSDQNILDANKANSLVAVVGQVGAGKSSLLSAILGDMEKSSGEVNISGTVAYVSQQAWIQNTTLRQNILFVNEYNERFYEKVLDSCALRPDLEILSAKDMTEIGEKGIN</sequence>
<dbReference type="EMBL" id="CAJPVJ010035082">
    <property type="protein sequence ID" value="CAG2181047.1"/>
    <property type="molecule type" value="Genomic_DNA"/>
</dbReference>
<reference evidence="6" key="1">
    <citation type="submission" date="2020-11" db="EMBL/GenBank/DDBJ databases">
        <authorList>
            <person name="Tran Van P."/>
        </authorList>
    </citation>
    <scope>NUCLEOTIDE SEQUENCE</scope>
</reference>
<protein>
    <recommendedName>
        <fullName evidence="5">ABC transporter domain-containing protein</fullName>
    </recommendedName>
</protein>
<evidence type="ECO:0000256" key="3">
    <source>
        <dbReference type="ARBA" id="ARBA00022741"/>
    </source>
</evidence>
<dbReference type="GO" id="GO:0005524">
    <property type="term" value="F:ATP binding"/>
    <property type="evidence" value="ECO:0007669"/>
    <property type="project" value="UniProtKB-KW"/>
</dbReference>
<dbReference type="GO" id="GO:0042626">
    <property type="term" value="F:ATPase-coupled transmembrane transporter activity"/>
    <property type="evidence" value="ECO:0007669"/>
    <property type="project" value="TreeGrafter"/>
</dbReference>
<name>A0A7R9R024_9ACAR</name>
<keyword evidence="4" id="KW-0067">ATP-binding</keyword>
<evidence type="ECO:0000313" key="7">
    <source>
        <dbReference type="Proteomes" id="UP000728032"/>
    </source>
</evidence>
<comment type="subcellular location">
    <subcellularLocation>
        <location evidence="1">Endomembrane system</location>
        <topology evidence="1">Multi-pass membrane protein</topology>
    </subcellularLocation>
</comment>
<dbReference type="GO" id="GO:0016887">
    <property type="term" value="F:ATP hydrolysis activity"/>
    <property type="evidence" value="ECO:0007669"/>
    <property type="project" value="InterPro"/>
</dbReference>
<proteinExistence type="predicted"/>
<evidence type="ECO:0000313" key="6">
    <source>
        <dbReference type="EMBL" id="CAD7663910.1"/>
    </source>
</evidence>
<evidence type="ECO:0000256" key="2">
    <source>
        <dbReference type="ARBA" id="ARBA00022737"/>
    </source>
</evidence>